<accession>A0A9N9IBZ8</accession>
<evidence type="ECO:0000313" key="3">
    <source>
        <dbReference type="EMBL" id="CAG8730417.1"/>
    </source>
</evidence>
<name>A0A9N9IBZ8_9GLOM</name>
<protein>
    <submittedName>
        <fullName evidence="3">9774_t:CDS:1</fullName>
    </submittedName>
</protein>
<organism evidence="3 4">
    <name type="scientific">Cetraspora pellucida</name>
    <dbReference type="NCBI Taxonomy" id="1433469"/>
    <lineage>
        <taxon>Eukaryota</taxon>
        <taxon>Fungi</taxon>
        <taxon>Fungi incertae sedis</taxon>
        <taxon>Mucoromycota</taxon>
        <taxon>Glomeromycotina</taxon>
        <taxon>Glomeromycetes</taxon>
        <taxon>Diversisporales</taxon>
        <taxon>Gigasporaceae</taxon>
        <taxon>Cetraspora</taxon>
    </lineage>
</organism>
<keyword evidence="4" id="KW-1185">Reference proteome</keyword>
<keyword evidence="2" id="KW-1133">Transmembrane helix</keyword>
<dbReference type="OrthoDB" id="2375596at2759"/>
<feature type="region of interest" description="Disordered" evidence="1">
    <location>
        <begin position="227"/>
        <end position="249"/>
    </location>
</feature>
<gene>
    <name evidence="3" type="ORF">CPELLU_LOCUS13459</name>
</gene>
<dbReference type="Proteomes" id="UP000789759">
    <property type="component" value="Unassembled WGS sequence"/>
</dbReference>
<proteinExistence type="predicted"/>
<keyword evidence="2" id="KW-0812">Transmembrane</keyword>
<evidence type="ECO:0000256" key="1">
    <source>
        <dbReference type="SAM" id="MobiDB-lite"/>
    </source>
</evidence>
<comment type="caution">
    <text evidence="3">The sequence shown here is derived from an EMBL/GenBank/DDBJ whole genome shotgun (WGS) entry which is preliminary data.</text>
</comment>
<feature type="compositionally biased region" description="Polar residues" evidence="1">
    <location>
        <begin position="227"/>
        <end position="238"/>
    </location>
</feature>
<sequence length="305" mass="35734">MFVELETFITPVVEQKDKILYHNFTEFNIMKKEFELFGYVQPTNLKEWNCVVKLNEIEITLFYLITTILFFGHISLHIFYICGWFTGYNEFLKTLQNYRETMSMQEINSIGEDMYAQETILSTGHITRSNTSITHEIFNTSFDMSNPSLNYEELTNSNDDKKFQNDIYFKDNIENFTHFTPSIDDNATASQLLELLREKSHSTIVDDDLFSTQVTTCNQEYQKEYTTNTNNQDSNAFTSEDDLPQSPKEYLGGPYVEKVLIWSAAQGWEAKQRAPWHWIHTIGTGFDILVHMVFVMWHVKVLNSL</sequence>
<reference evidence="3" key="1">
    <citation type="submission" date="2021-06" db="EMBL/GenBank/DDBJ databases">
        <authorList>
            <person name="Kallberg Y."/>
            <person name="Tangrot J."/>
            <person name="Rosling A."/>
        </authorList>
    </citation>
    <scope>NUCLEOTIDE SEQUENCE</scope>
    <source>
        <strain evidence="3">FL966</strain>
    </source>
</reference>
<evidence type="ECO:0000313" key="4">
    <source>
        <dbReference type="Proteomes" id="UP000789759"/>
    </source>
</evidence>
<feature type="transmembrane region" description="Helical" evidence="2">
    <location>
        <begin position="61"/>
        <end position="85"/>
    </location>
</feature>
<keyword evidence="2" id="KW-0472">Membrane</keyword>
<dbReference type="AlphaFoldDB" id="A0A9N9IBZ8"/>
<dbReference type="EMBL" id="CAJVQA010014324">
    <property type="protein sequence ID" value="CAG8730417.1"/>
    <property type="molecule type" value="Genomic_DNA"/>
</dbReference>
<evidence type="ECO:0000256" key="2">
    <source>
        <dbReference type="SAM" id="Phobius"/>
    </source>
</evidence>